<sequence length="254" mass="27981">MWVAVGTNLLPGTFTVPTANIPPPAGLNSVPPGTFTVPTANILLPAGVNSAPPDINHGRCKIPDANGLLHLDEEGHVQEIILSADDTPHDIQAKFMVAFSHIPAIVEHGFRLFCTEKVMVRDRGKPVPKKGTARLLRPLWHTEFDRICIKRAMTDSNVRLSGPRFRHLIFFALLRAGPNLPLRGVVHNSAYDDLDRDLGSEEMEDSEEEDSATDTTSDTMSDGDGDDDENENDGGRTDSFELVFSRLNLDFSWQ</sequence>
<protein>
    <submittedName>
        <fullName evidence="2">Uncharacterized protein</fullName>
    </submittedName>
</protein>
<dbReference type="AlphaFoldDB" id="A0A8H7DHR3"/>
<name>A0A8H7DHR3_9AGAR</name>
<accession>A0A8H7DHR3</accession>
<gene>
    <name evidence="2" type="ORF">MVEN_00039900</name>
</gene>
<feature type="region of interest" description="Disordered" evidence="1">
    <location>
        <begin position="197"/>
        <end position="239"/>
    </location>
</feature>
<evidence type="ECO:0000313" key="3">
    <source>
        <dbReference type="Proteomes" id="UP000620124"/>
    </source>
</evidence>
<evidence type="ECO:0000313" key="2">
    <source>
        <dbReference type="EMBL" id="KAF7371831.1"/>
    </source>
</evidence>
<evidence type="ECO:0000256" key="1">
    <source>
        <dbReference type="SAM" id="MobiDB-lite"/>
    </source>
</evidence>
<dbReference type="Proteomes" id="UP000620124">
    <property type="component" value="Unassembled WGS sequence"/>
</dbReference>
<feature type="compositionally biased region" description="Acidic residues" evidence="1">
    <location>
        <begin position="197"/>
        <end position="212"/>
    </location>
</feature>
<dbReference type="EMBL" id="JACAZI010000001">
    <property type="protein sequence ID" value="KAF7371831.1"/>
    <property type="molecule type" value="Genomic_DNA"/>
</dbReference>
<comment type="caution">
    <text evidence="2">The sequence shown here is derived from an EMBL/GenBank/DDBJ whole genome shotgun (WGS) entry which is preliminary data.</text>
</comment>
<organism evidence="2 3">
    <name type="scientific">Mycena venus</name>
    <dbReference type="NCBI Taxonomy" id="2733690"/>
    <lineage>
        <taxon>Eukaryota</taxon>
        <taxon>Fungi</taxon>
        <taxon>Dikarya</taxon>
        <taxon>Basidiomycota</taxon>
        <taxon>Agaricomycotina</taxon>
        <taxon>Agaricomycetes</taxon>
        <taxon>Agaricomycetidae</taxon>
        <taxon>Agaricales</taxon>
        <taxon>Marasmiineae</taxon>
        <taxon>Mycenaceae</taxon>
        <taxon>Mycena</taxon>
    </lineage>
</organism>
<reference evidence="2" key="1">
    <citation type="submission" date="2020-05" db="EMBL/GenBank/DDBJ databases">
        <title>Mycena genomes resolve the evolution of fungal bioluminescence.</title>
        <authorList>
            <person name="Tsai I.J."/>
        </authorList>
    </citation>
    <scope>NUCLEOTIDE SEQUENCE</scope>
    <source>
        <strain evidence="2">CCC161011</strain>
    </source>
</reference>
<dbReference type="OrthoDB" id="3065975at2759"/>
<proteinExistence type="predicted"/>
<keyword evidence="3" id="KW-1185">Reference proteome</keyword>
<feature type="compositionally biased region" description="Acidic residues" evidence="1">
    <location>
        <begin position="221"/>
        <end position="232"/>
    </location>
</feature>